<feature type="compositionally biased region" description="Polar residues" evidence="1">
    <location>
        <begin position="9"/>
        <end position="24"/>
    </location>
</feature>
<dbReference type="AlphaFoldDB" id="A0A392Q8U4"/>
<feature type="region of interest" description="Disordered" evidence="1">
    <location>
        <begin position="1"/>
        <end position="54"/>
    </location>
</feature>
<comment type="caution">
    <text evidence="3">The sequence shown here is derived from an EMBL/GenBank/DDBJ whole genome shotgun (WGS) entry which is preliminary data.</text>
</comment>
<evidence type="ECO:0000313" key="4">
    <source>
        <dbReference type="Proteomes" id="UP000265520"/>
    </source>
</evidence>
<feature type="non-terminal residue" evidence="3">
    <location>
        <position position="1"/>
    </location>
</feature>
<proteinExistence type="predicted"/>
<name>A0A392Q8U4_9FABA</name>
<feature type="domain" description="Retrotransposon gag" evidence="2">
    <location>
        <begin position="95"/>
        <end position="143"/>
    </location>
</feature>
<dbReference type="InterPro" id="IPR005162">
    <property type="entry name" value="Retrotrans_gag_dom"/>
</dbReference>
<feature type="non-terminal residue" evidence="3">
    <location>
        <position position="146"/>
    </location>
</feature>
<protein>
    <recommendedName>
        <fullName evidence="2">Retrotransposon gag domain-containing protein</fullName>
    </recommendedName>
</protein>
<keyword evidence="4" id="KW-1185">Reference proteome</keyword>
<evidence type="ECO:0000313" key="3">
    <source>
        <dbReference type="EMBL" id="MCI20150.1"/>
    </source>
</evidence>
<dbReference type="Proteomes" id="UP000265520">
    <property type="component" value="Unassembled WGS sequence"/>
</dbReference>
<reference evidence="3 4" key="1">
    <citation type="journal article" date="2018" name="Front. Plant Sci.">
        <title>Red Clover (Trifolium pratense) and Zigzag Clover (T. medium) - A Picture of Genomic Similarities and Differences.</title>
        <authorList>
            <person name="Dluhosova J."/>
            <person name="Istvanek J."/>
            <person name="Nedelnik J."/>
            <person name="Repkova J."/>
        </authorList>
    </citation>
    <scope>NUCLEOTIDE SEQUENCE [LARGE SCALE GENOMIC DNA]</scope>
    <source>
        <strain evidence="4">cv. 10/8</strain>
        <tissue evidence="3">Leaf</tissue>
    </source>
</reference>
<accession>A0A392Q8U4</accession>
<sequence>GLKLMANHVASSSHGNRGNRGNRSPTPPRHNNDFPPRSPVWSDEDDFSGPLSRDIMKVPLPAGLEKPPQLDTYDGLTDPDEHVQNIDIHLNYRQDQFTRHFTASRAQPKTEATLEAIVQGNDESLQKYIERFNKEVVQVNTTDDMK</sequence>
<organism evidence="3 4">
    <name type="scientific">Trifolium medium</name>
    <dbReference type="NCBI Taxonomy" id="97028"/>
    <lineage>
        <taxon>Eukaryota</taxon>
        <taxon>Viridiplantae</taxon>
        <taxon>Streptophyta</taxon>
        <taxon>Embryophyta</taxon>
        <taxon>Tracheophyta</taxon>
        <taxon>Spermatophyta</taxon>
        <taxon>Magnoliopsida</taxon>
        <taxon>eudicotyledons</taxon>
        <taxon>Gunneridae</taxon>
        <taxon>Pentapetalae</taxon>
        <taxon>rosids</taxon>
        <taxon>fabids</taxon>
        <taxon>Fabales</taxon>
        <taxon>Fabaceae</taxon>
        <taxon>Papilionoideae</taxon>
        <taxon>50 kb inversion clade</taxon>
        <taxon>NPAAA clade</taxon>
        <taxon>Hologalegina</taxon>
        <taxon>IRL clade</taxon>
        <taxon>Trifolieae</taxon>
        <taxon>Trifolium</taxon>
    </lineage>
</organism>
<dbReference type="Pfam" id="PF03732">
    <property type="entry name" value="Retrotrans_gag"/>
    <property type="match status" value="1"/>
</dbReference>
<dbReference type="EMBL" id="LXQA010118363">
    <property type="protein sequence ID" value="MCI20150.1"/>
    <property type="molecule type" value="Genomic_DNA"/>
</dbReference>
<evidence type="ECO:0000256" key="1">
    <source>
        <dbReference type="SAM" id="MobiDB-lite"/>
    </source>
</evidence>
<evidence type="ECO:0000259" key="2">
    <source>
        <dbReference type="Pfam" id="PF03732"/>
    </source>
</evidence>